<evidence type="ECO:0000313" key="4">
    <source>
        <dbReference type="Proteomes" id="UP000319160"/>
    </source>
</evidence>
<dbReference type="PANTHER" id="PTHR31360">
    <property type="match status" value="1"/>
</dbReference>
<sequence>MQTVVFQSQAIVLILFMKFSLALAGLMTLLPASILATLPFGLAGPQGTVLFLNGFHFVSGPFEDTDYEVSANHYCVIIRDDMLQCVVYNTATTPAHLAGVEYIITEDAFATLDYEERQLWHSHSYEVTSGFLIEPGLPSPVDHTIMKDVLVNTYGKTIHTWRYDQKDALYPVGVPELVMGFTHDDQITPDFVLERDDLFGSNTTEIRKSRQDIVPNDVLPGADSWKYGYALSFGIVNKTIHTEFSSSSSEQGPK</sequence>
<dbReference type="OrthoDB" id="1901244at2759"/>
<dbReference type="STRING" id="2512241.A0A553I025"/>
<dbReference type="EMBL" id="VFLP01000028">
    <property type="protein sequence ID" value="TRX93559.1"/>
    <property type="molecule type" value="Genomic_DNA"/>
</dbReference>
<dbReference type="AlphaFoldDB" id="A0A553I025"/>
<evidence type="ECO:0008006" key="5">
    <source>
        <dbReference type="Google" id="ProtNLM"/>
    </source>
</evidence>
<keyword evidence="2" id="KW-0472">Membrane</keyword>
<dbReference type="InterPro" id="IPR010686">
    <property type="entry name" value="OBAP-like"/>
</dbReference>
<comment type="similarity">
    <text evidence="1">Belongs to the OBAP family.</text>
</comment>
<dbReference type="Pfam" id="PF06884">
    <property type="entry name" value="DUF1264"/>
    <property type="match status" value="1"/>
</dbReference>
<proteinExistence type="inferred from homology"/>
<reference evidence="4" key="1">
    <citation type="submission" date="2019-06" db="EMBL/GenBank/DDBJ databases">
        <title>Draft genome sequence of the griseofulvin-producing fungus Xylaria cubensis strain G536.</title>
        <authorList>
            <person name="Mead M.E."/>
            <person name="Raja H.A."/>
            <person name="Steenwyk J.L."/>
            <person name="Knowles S.L."/>
            <person name="Oberlies N.H."/>
            <person name="Rokas A."/>
        </authorList>
    </citation>
    <scope>NUCLEOTIDE SEQUENCE [LARGE SCALE GENOMIC DNA]</scope>
    <source>
        <strain evidence="4">G536</strain>
    </source>
</reference>
<gene>
    <name evidence="3" type="ORF">FHL15_005531</name>
</gene>
<evidence type="ECO:0000313" key="3">
    <source>
        <dbReference type="EMBL" id="TRX93559.1"/>
    </source>
</evidence>
<keyword evidence="2" id="KW-1133">Transmembrane helix</keyword>
<keyword evidence="2" id="KW-0812">Transmembrane</keyword>
<evidence type="ECO:0000256" key="1">
    <source>
        <dbReference type="ARBA" id="ARBA00009740"/>
    </source>
</evidence>
<name>A0A553I025_9PEZI</name>
<organism evidence="3 4">
    <name type="scientific">Xylaria flabelliformis</name>
    <dbReference type="NCBI Taxonomy" id="2512241"/>
    <lineage>
        <taxon>Eukaryota</taxon>
        <taxon>Fungi</taxon>
        <taxon>Dikarya</taxon>
        <taxon>Ascomycota</taxon>
        <taxon>Pezizomycotina</taxon>
        <taxon>Sordariomycetes</taxon>
        <taxon>Xylariomycetidae</taxon>
        <taxon>Xylariales</taxon>
        <taxon>Xylariaceae</taxon>
        <taxon>Xylaria</taxon>
    </lineage>
</organism>
<protein>
    <recommendedName>
        <fullName evidence="5">DUF1264 domain-containing protein</fullName>
    </recommendedName>
</protein>
<comment type="caution">
    <text evidence="3">The sequence shown here is derived from an EMBL/GenBank/DDBJ whole genome shotgun (WGS) entry which is preliminary data.</text>
</comment>
<feature type="transmembrane region" description="Helical" evidence="2">
    <location>
        <begin position="12"/>
        <end position="36"/>
    </location>
</feature>
<keyword evidence="4" id="KW-1185">Reference proteome</keyword>
<dbReference type="Proteomes" id="UP000319160">
    <property type="component" value="Unassembled WGS sequence"/>
</dbReference>
<evidence type="ECO:0000256" key="2">
    <source>
        <dbReference type="SAM" id="Phobius"/>
    </source>
</evidence>
<dbReference type="PANTHER" id="PTHR31360:SF0">
    <property type="entry name" value="OIL BODY-ASSOCIATED PROTEIN 1B"/>
    <property type="match status" value="1"/>
</dbReference>
<accession>A0A553I025</accession>